<evidence type="ECO:0000313" key="5">
    <source>
        <dbReference type="EMBL" id="RHN69994.1"/>
    </source>
</evidence>
<feature type="compositionally biased region" description="Low complexity" evidence="1">
    <location>
        <begin position="278"/>
        <end position="290"/>
    </location>
</feature>
<dbReference type="InterPro" id="IPR006867">
    <property type="entry name" value="DUF632"/>
</dbReference>
<feature type="compositionally biased region" description="Acidic residues" evidence="1">
    <location>
        <begin position="268"/>
        <end position="277"/>
    </location>
</feature>
<feature type="compositionally biased region" description="Polar residues" evidence="1">
    <location>
        <begin position="202"/>
        <end position="223"/>
    </location>
</feature>
<organism evidence="4 7">
    <name type="scientific">Medicago truncatula</name>
    <name type="common">Barrel medic</name>
    <name type="synonym">Medicago tribuloides</name>
    <dbReference type="NCBI Taxonomy" id="3880"/>
    <lineage>
        <taxon>Eukaryota</taxon>
        <taxon>Viridiplantae</taxon>
        <taxon>Streptophyta</taxon>
        <taxon>Embryophyta</taxon>
        <taxon>Tracheophyta</taxon>
        <taxon>Spermatophyta</taxon>
        <taxon>Magnoliopsida</taxon>
        <taxon>eudicotyledons</taxon>
        <taxon>Gunneridae</taxon>
        <taxon>Pentapetalae</taxon>
        <taxon>rosids</taxon>
        <taxon>fabids</taxon>
        <taxon>Fabales</taxon>
        <taxon>Fabaceae</taxon>
        <taxon>Papilionoideae</taxon>
        <taxon>50 kb inversion clade</taxon>
        <taxon>NPAAA clade</taxon>
        <taxon>Hologalegina</taxon>
        <taxon>IRL clade</taxon>
        <taxon>Trifolieae</taxon>
        <taxon>Medicago</taxon>
    </lineage>
</organism>
<dbReference type="Proteomes" id="UP000002051">
    <property type="component" value="Chromosome 3"/>
</dbReference>
<dbReference type="Pfam" id="PF04782">
    <property type="entry name" value="DUF632"/>
    <property type="match status" value="1"/>
</dbReference>
<evidence type="ECO:0000259" key="3">
    <source>
        <dbReference type="Pfam" id="PF04783"/>
    </source>
</evidence>
<gene>
    <name evidence="4" type="ordered locus">MTR_3g096950</name>
    <name evidence="5" type="ORF">MtrunA17_Chr3g0130761</name>
</gene>
<dbReference type="Gramene" id="rna18530">
    <property type="protein sequence ID" value="RHN69994.1"/>
    <property type="gene ID" value="gene18530"/>
</dbReference>
<feature type="domain" description="DUF632" evidence="2">
    <location>
        <begin position="342"/>
        <end position="653"/>
    </location>
</feature>
<reference evidence="8" key="4">
    <citation type="journal article" date="2018" name="Nat. Plants">
        <title>Whole-genome landscape of Medicago truncatula symbiotic genes.</title>
        <authorList>
            <person name="Pecrix Y."/>
            <person name="Staton S.E."/>
            <person name="Sallet E."/>
            <person name="Lelandais-Briere C."/>
            <person name="Moreau S."/>
            <person name="Carrere S."/>
            <person name="Blein T."/>
            <person name="Jardinaud M.F."/>
            <person name="Latrasse D."/>
            <person name="Zouine M."/>
            <person name="Zahm M."/>
            <person name="Kreplak J."/>
            <person name="Mayjonade B."/>
            <person name="Satge C."/>
            <person name="Perez M."/>
            <person name="Cauet S."/>
            <person name="Marande W."/>
            <person name="Chantry-Darmon C."/>
            <person name="Lopez-Roques C."/>
            <person name="Bouchez O."/>
            <person name="Berard A."/>
            <person name="Debelle F."/>
            <person name="Munos S."/>
            <person name="Bendahmane A."/>
            <person name="Berges H."/>
            <person name="Niebel A."/>
            <person name="Buitink J."/>
            <person name="Frugier F."/>
            <person name="Benhamed M."/>
            <person name="Crespi M."/>
            <person name="Gouzy J."/>
            <person name="Gamas P."/>
        </authorList>
    </citation>
    <scope>NUCLEOTIDE SEQUENCE [LARGE SCALE GENOMIC DNA]</scope>
    <source>
        <strain evidence="8">cv. Jemalong A17</strain>
    </source>
</reference>
<reference evidence="4 7" key="1">
    <citation type="journal article" date="2011" name="Nature">
        <title>The Medicago genome provides insight into the evolution of rhizobial symbioses.</title>
        <authorList>
            <person name="Young N.D."/>
            <person name="Debelle F."/>
            <person name="Oldroyd G.E."/>
            <person name="Geurts R."/>
            <person name="Cannon S.B."/>
            <person name="Udvardi M.K."/>
            <person name="Benedito V.A."/>
            <person name="Mayer K.F."/>
            <person name="Gouzy J."/>
            <person name="Schoof H."/>
            <person name="Van de Peer Y."/>
            <person name="Proost S."/>
            <person name="Cook D.R."/>
            <person name="Meyers B.C."/>
            <person name="Spannagl M."/>
            <person name="Cheung F."/>
            <person name="De Mita S."/>
            <person name="Krishnakumar V."/>
            <person name="Gundlach H."/>
            <person name="Zhou S."/>
            <person name="Mudge J."/>
            <person name="Bharti A.K."/>
            <person name="Murray J.D."/>
            <person name="Naoumkina M.A."/>
            <person name="Rosen B."/>
            <person name="Silverstein K.A."/>
            <person name="Tang H."/>
            <person name="Rombauts S."/>
            <person name="Zhao P.X."/>
            <person name="Zhou P."/>
            <person name="Barbe V."/>
            <person name="Bardou P."/>
            <person name="Bechner M."/>
            <person name="Bellec A."/>
            <person name="Berger A."/>
            <person name="Berges H."/>
            <person name="Bidwell S."/>
            <person name="Bisseling T."/>
            <person name="Choisne N."/>
            <person name="Couloux A."/>
            <person name="Denny R."/>
            <person name="Deshpande S."/>
            <person name="Dai X."/>
            <person name="Doyle J.J."/>
            <person name="Dudez A.M."/>
            <person name="Farmer A.D."/>
            <person name="Fouteau S."/>
            <person name="Franken C."/>
            <person name="Gibelin C."/>
            <person name="Gish J."/>
            <person name="Goldstein S."/>
            <person name="Gonzalez A.J."/>
            <person name="Green P.J."/>
            <person name="Hallab A."/>
            <person name="Hartog M."/>
            <person name="Hua A."/>
            <person name="Humphray S.J."/>
            <person name="Jeong D.H."/>
            <person name="Jing Y."/>
            <person name="Jocker A."/>
            <person name="Kenton S.M."/>
            <person name="Kim D.J."/>
            <person name="Klee K."/>
            <person name="Lai H."/>
            <person name="Lang C."/>
            <person name="Lin S."/>
            <person name="Macmil S.L."/>
            <person name="Magdelenat G."/>
            <person name="Matthews L."/>
            <person name="McCorrison J."/>
            <person name="Monaghan E.L."/>
            <person name="Mun J.H."/>
            <person name="Najar F.Z."/>
            <person name="Nicholson C."/>
            <person name="Noirot C."/>
            <person name="O'Bleness M."/>
            <person name="Paule C.R."/>
            <person name="Poulain J."/>
            <person name="Prion F."/>
            <person name="Qin B."/>
            <person name="Qu C."/>
            <person name="Retzel E.F."/>
            <person name="Riddle C."/>
            <person name="Sallet E."/>
            <person name="Samain S."/>
            <person name="Samson N."/>
            <person name="Sanders I."/>
            <person name="Saurat O."/>
            <person name="Scarpelli C."/>
            <person name="Schiex T."/>
            <person name="Segurens B."/>
            <person name="Severin A.J."/>
            <person name="Sherrier D.J."/>
            <person name="Shi R."/>
            <person name="Sims S."/>
            <person name="Singer S.R."/>
            <person name="Sinharoy S."/>
            <person name="Sterck L."/>
            <person name="Viollet A."/>
            <person name="Wang B.B."/>
            <person name="Wang K."/>
            <person name="Wang M."/>
            <person name="Wang X."/>
            <person name="Warfsmann J."/>
            <person name="Weissenbach J."/>
            <person name="White D.D."/>
            <person name="White J.D."/>
            <person name="Wiley G.B."/>
            <person name="Wincker P."/>
            <person name="Xing Y."/>
            <person name="Yang L."/>
            <person name="Yao Z."/>
            <person name="Ying F."/>
            <person name="Zhai J."/>
            <person name="Zhou L."/>
            <person name="Zuber A."/>
            <person name="Denarie J."/>
            <person name="Dixon R.A."/>
            <person name="May G.D."/>
            <person name="Schwartz D.C."/>
            <person name="Rogers J."/>
            <person name="Quetier F."/>
            <person name="Town C.D."/>
            <person name="Roe B.A."/>
        </authorList>
    </citation>
    <scope>NUCLEOTIDE SEQUENCE [LARGE SCALE GENOMIC DNA]</scope>
    <source>
        <strain evidence="4">A17</strain>
        <strain evidence="6 7">cv. Jemalong A17</strain>
    </source>
</reference>
<dbReference type="EMBL" id="CM001219">
    <property type="protein sequence ID" value="AES72938.1"/>
    <property type="molecule type" value="Genomic_DNA"/>
</dbReference>
<keyword evidence="7" id="KW-1185">Reference proteome</keyword>
<evidence type="ECO:0000313" key="7">
    <source>
        <dbReference type="Proteomes" id="UP000002051"/>
    </source>
</evidence>
<feature type="compositionally biased region" description="Basic and acidic residues" evidence="1">
    <location>
        <begin position="254"/>
        <end position="267"/>
    </location>
</feature>
<dbReference type="InterPro" id="IPR006868">
    <property type="entry name" value="DUF630"/>
</dbReference>
<evidence type="ECO:0000259" key="2">
    <source>
        <dbReference type="Pfam" id="PF04782"/>
    </source>
</evidence>
<protein>
    <submittedName>
        <fullName evidence="4">DUF630 family protein</fullName>
    </submittedName>
</protein>
<evidence type="ECO:0000313" key="8">
    <source>
        <dbReference type="Proteomes" id="UP000265566"/>
    </source>
</evidence>
<dbReference type="Pfam" id="PF04783">
    <property type="entry name" value="DUF630"/>
    <property type="match status" value="1"/>
</dbReference>
<reference evidence="5" key="5">
    <citation type="journal article" date="2018" name="Nat. Plants">
        <title>Whole-genome landscape of Medicago truncatula symbiotic genes.</title>
        <authorList>
            <person name="Pecrix Y."/>
            <person name="Gamas P."/>
            <person name="Carrere S."/>
        </authorList>
    </citation>
    <scope>NUCLEOTIDE SEQUENCE</scope>
    <source>
        <tissue evidence="5">Leaves</tissue>
    </source>
</reference>
<accession>G7J2M3</accession>
<feature type="domain" description="DUF630" evidence="3">
    <location>
        <begin position="4"/>
        <end position="59"/>
    </location>
</feature>
<dbReference type="eggNOG" id="ENOG502QQB7">
    <property type="taxonomic scope" value="Eukaryota"/>
</dbReference>
<evidence type="ECO:0000256" key="1">
    <source>
        <dbReference type="SAM" id="MobiDB-lite"/>
    </source>
</evidence>
<dbReference type="HOGENOM" id="CLU_010985_3_0_1"/>
<dbReference type="AlphaFoldDB" id="G7J2M3"/>
<dbReference type="Proteomes" id="UP000265566">
    <property type="component" value="Chromosome 3"/>
</dbReference>
<dbReference type="EMBL" id="PSQE01000003">
    <property type="protein sequence ID" value="RHN69994.1"/>
    <property type="molecule type" value="Genomic_DNA"/>
</dbReference>
<feature type="region of interest" description="Disordered" evidence="1">
    <location>
        <begin position="193"/>
        <end position="238"/>
    </location>
</feature>
<evidence type="ECO:0000313" key="6">
    <source>
        <dbReference type="EnsemblPlants" id="AES72938"/>
    </source>
</evidence>
<dbReference type="PANTHER" id="PTHR21450:SF43">
    <property type="entry name" value="DUF630 FAMILY PROTEIN"/>
    <property type="match status" value="1"/>
</dbReference>
<dbReference type="PANTHER" id="PTHR21450">
    <property type="entry name" value="PROTEIN ALTERED PHOSPHATE STARVATION RESPONSE 1"/>
    <property type="match status" value="1"/>
</dbReference>
<dbReference type="PaxDb" id="3880-AES72938"/>
<evidence type="ECO:0000313" key="4">
    <source>
        <dbReference type="EMBL" id="AES72938.1"/>
    </source>
</evidence>
<proteinExistence type="predicted"/>
<feature type="compositionally biased region" description="Polar residues" evidence="1">
    <location>
        <begin position="291"/>
        <end position="311"/>
    </location>
</feature>
<dbReference type="EnsemblPlants" id="AES72938">
    <property type="protein sequence ID" value="AES72938"/>
    <property type="gene ID" value="MTR_3g096950"/>
</dbReference>
<reference evidence="6" key="3">
    <citation type="submission" date="2015-04" db="UniProtKB">
        <authorList>
            <consortium name="EnsemblPlants"/>
        </authorList>
    </citation>
    <scope>IDENTIFICATION</scope>
    <source>
        <strain evidence="6">cv. Jemalong A17</strain>
    </source>
</reference>
<feature type="region of interest" description="Disordered" evidence="1">
    <location>
        <begin position="251"/>
        <end position="314"/>
    </location>
</feature>
<name>G7J2M3_MEDTR</name>
<dbReference type="STRING" id="3880.G7J2M3"/>
<sequence>MIKSHSKLQKSSLVSLCRQRKDIIKAAKYCRYDLVTSFDTYLESLLKLGNSLDQYVEQEFVIFDHSCLGLEFSADDSDLDHLHCDDDEEEEEDEGDDEEELSSIDFSLESSDESIHCKHYVDDRKNMKNQRKSRVEFDKNATQAPFEEDIHHMHMSHEDFVAYEYGRMKENTQRFDRYKHYGSRPFPIMIVSPVHDNESHNHGTSHQNESHNHGASHQNNAAPTVSEPPPPPPQASRFDLLYPFTMNYEVPSYNHHDEDERKVRETEGIPDLEDESELSSNVSSNGTSSNFEGLNSNRNSVSSTEGTNNGDLRSKIKIEEYESSETSNVGVTTPASSITMSLKEAVLDIKNEFKNLCDCGREFSLVIEAEKIPYHSFSTKLRVFASCVLGRIFPSVPSWLHPSYMSYQPVPRTQKMSKAKMQTNQDHKKIGDLSLTLEKLYVWEKKLYEEVLGEEKLRILYDKLHKRLKKLDMKGSESDKIDDTLYSIKLVDSEISVAVTSISVISREINVLTDAKLLPELNKLIDGLLELWKTMSTCHQKQFQAINKVISHVHILDPAKKKKSSIKATLKLEKVILNWGMSFSNFIKKQKTLVKYLNDWLQKCAPQETEESEDGLETPPIFGVCNNWYNEIMKVSAIEVSKAITKFSSDLHHLYEKLKEEKAQKVRVKSLFKDYKKRLRSFCKNIIIKSEHYHSFIKMKASENFDEDDIPLLNASDKRLETLRQRLIEARKRQGKVIKDVNDIASSCLQEGLAPIFDALWRFSLENLKVYEQLRLPNSGVYE</sequence>
<dbReference type="OMA" id="YHLARSH"/>
<reference evidence="4 7" key="2">
    <citation type="journal article" date="2014" name="BMC Genomics">
        <title>An improved genome release (version Mt4.0) for the model legume Medicago truncatula.</title>
        <authorList>
            <person name="Tang H."/>
            <person name="Krishnakumar V."/>
            <person name="Bidwell S."/>
            <person name="Rosen B."/>
            <person name="Chan A."/>
            <person name="Zhou S."/>
            <person name="Gentzbittel L."/>
            <person name="Childs K.L."/>
            <person name="Yandell M."/>
            <person name="Gundlach H."/>
            <person name="Mayer K.F."/>
            <person name="Schwartz D.C."/>
            <person name="Town C.D."/>
        </authorList>
    </citation>
    <scope>GENOME REANNOTATION</scope>
    <source>
        <strain evidence="6 7">cv. Jemalong A17</strain>
    </source>
</reference>